<evidence type="ECO:0000313" key="2">
    <source>
        <dbReference type="Proteomes" id="UP000055047"/>
    </source>
</evidence>
<proteinExistence type="predicted"/>
<dbReference type="Proteomes" id="UP000055047">
    <property type="component" value="Unassembled WGS sequence"/>
</dbReference>
<evidence type="ECO:0000313" key="1">
    <source>
        <dbReference type="EMBL" id="CEG20621.1"/>
    </source>
</evidence>
<organism evidence="1 2">
    <name type="scientific">Anaplasma phagocytophilum</name>
    <name type="common">Ehrlichia phagocytophila</name>
    <dbReference type="NCBI Taxonomy" id="948"/>
    <lineage>
        <taxon>Bacteria</taxon>
        <taxon>Pseudomonadati</taxon>
        <taxon>Pseudomonadota</taxon>
        <taxon>Alphaproteobacteria</taxon>
        <taxon>Rickettsiales</taxon>
        <taxon>Anaplasmataceae</taxon>
        <taxon>Anaplasma</taxon>
        <taxon>phagocytophilum group</taxon>
    </lineage>
</organism>
<gene>
    <name evidence="1" type="ORF">ANAPHAGO_00070</name>
</gene>
<name>A0A098EH32_ANAPH</name>
<dbReference type="EMBL" id="CCXQ01000045">
    <property type="protein sequence ID" value="CEG20621.1"/>
    <property type="molecule type" value="Genomic_DNA"/>
</dbReference>
<dbReference type="AlphaFoldDB" id="A0A098EH32"/>
<sequence>MRNGSSVVLLFVMFMVIWRRGFVAFRMVLCCSFTTVVAGLD</sequence>
<protein>
    <submittedName>
        <fullName evidence="1">Uncharacterized protein</fullName>
    </submittedName>
</protein>
<accession>A0A098EH32</accession>
<reference evidence="1 2" key="1">
    <citation type="submission" date="2014-09" db="EMBL/GenBank/DDBJ databases">
        <authorList>
            <person name="Loux Valentin"/>
            <person name="Dugat Thibaut"/>
        </authorList>
    </citation>
    <scope>NUCLEOTIDE SEQUENCE [LARGE SCALE GENOMIC DNA]</scope>
    <source>
        <strain evidence="1 2">BOV-10_179</strain>
    </source>
</reference>